<dbReference type="EMBL" id="KN662622">
    <property type="protein sequence ID" value="KHN13403.1"/>
    <property type="molecule type" value="Genomic_DNA"/>
</dbReference>
<gene>
    <name evidence="1" type="ORF">glysoja_026833</name>
</gene>
<dbReference type="Proteomes" id="UP000053555">
    <property type="component" value="Unassembled WGS sequence"/>
</dbReference>
<protein>
    <submittedName>
        <fullName evidence="1">Uncharacterized protein</fullName>
    </submittedName>
</protein>
<accession>A0A0B2Q097</accession>
<sequence length="33" mass="3808">MRSYMDSLKNIVMERIPIKSSKDLLSDYVTCGN</sequence>
<organism evidence="1">
    <name type="scientific">Glycine soja</name>
    <name type="common">Wild soybean</name>
    <dbReference type="NCBI Taxonomy" id="3848"/>
    <lineage>
        <taxon>Eukaryota</taxon>
        <taxon>Viridiplantae</taxon>
        <taxon>Streptophyta</taxon>
        <taxon>Embryophyta</taxon>
        <taxon>Tracheophyta</taxon>
        <taxon>Spermatophyta</taxon>
        <taxon>Magnoliopsida</taxon>
        <taxon>eudicotyledons</taxon>
        <taxon>Gunneridae</taxon>
        <taxon>Pentapetalae</taxon>
        <taxon>rosids</taxon>
        <taxon>fabids</taxon>
        <taxon>Fabales</taxon>
        <taxon>Fabaceae</taxon>
        <taxon>Papilionoideae</taxon>
        <taxon>50 kb inversion clade</taxon>
        <taxon>NPAAA clade</taxon>
        <taxon>indigoferoid/millettioid clade</taxon>
        <taxon>Phaseoleae</taxon>
        <taxon>Glycine</taxon>
        <taxon>Glycine subgen. Soja</taxon>
    </lineage>
</organism>
<name>A0A0B2Q097_GLYSO</name>
<proteinExistence type="predicted"/>
<evidence type="ECO:0000313" key="1">
    <source>
        <dbReference type="EMBL" id="KHN13403.1"/>
    </source>
</evidence>
<reference evidence="1" key="1">
    <citation type="submission" date="2014-07" db="EMBL/GenBank/DDBJ databases">
        <title>Identification of a novel salt tolerance gene in wild soybean by whole-genome sequencing.</title>
        <authorList>
            <person name="Lam H.-M."/>
            <person name="Qi X."/>
            <person name="Li M.-W."/>
            <person name="Liu X."/>
            <person name="Xie M."/>
            <person name="Ni M."/>
            <person name="Xu X."/>
        </authorList>
    </citation>
    <scope>NUCLEOTIDE SEQUENCE [LARGE SCALE GENOMIC DNA]</scope>
    <source>
        <tissue evidence="1">Root</tissue>
    </source>
</reference>
<dbReference type="AlphaFoldDB" id="A0A0B2Q097"/>